<dbReference type="RefSeq" id="WP_261695189.1">
    <property type="nucleotide sequence ID" value="NZ_CP104694.1"/>
</dbReference>
<evidence type="ECO:0000313" key="2">
    <source>
        <dbReference type="Proteomes" id="UP001064632"/>
    </source>
</evidence>
<dbReference type="SUPFAM" id="SSF54637">
    <property type="entry name" value="Thioesterase/thiol ester dehydrase-isomerase"/>
    <property type="match status" value="1"/>
</dbReference>
<reference evidence="1" key="1">
    <citation type="submission" date="2022-09" db="EMBL/GenBank/DDBJ databases">
        <title>Tahibacter sp. nov., isolated from a fresh water.</title>
        <authorList>
            <person name="Baek J.H."/>
            <person name="Lee J.K."/>
            <person name="Kim J.M."/>
            <person name="Jeon C.O."/>
        </authorList>
    </citation>
    <scope>NUCLEOTIDE SEQUENCE</scope>
    <source>
        <strain evidence="1">W38</strain>
    </source>
</reference>
<sequence length="145" mass="16368">MPADFETSLFARWGDMDFNAHMANTAYLDASADVRLMYFSSRGFPAAELARLGIGPVVRRDEIDYYREVRLLEPLRAVLRLAGLNADAGRFRLQNDFYREDGQLAVRVRSEGGWLDLARRKLTAPPEALAAALRELGQTEDFVTL</sequence>
<organism evidence="1 2">
    <name type="scientific">Tahibacter amnicola</name>
    <dbReference type="NCBI Taxonomy" id="2976241"/>
    <lineage>
        <taxon>Bacteria</taxon>
        <taxon>Pseudomonadati</taxon>
        <taxon>Pseudomonadota</taxon>
        <taxon>Gammaproteobacteria</taxon>
        <taxon>Lysobacterales</taxon>
        <taxon>Rhodanobacteraceae</taxon>
        <taxon>Tahibacter</taxon>
    </lineage>
</organism>
<name>A0ABY6BER1_9GAMM</name>
<evidence type="ECO:0000313" key="1">
    <source>
        <dbReference type="EMBL" id="UXI68229.1"/>
    </source>
</evidence>
<dbReference type="CDD" id="cd00586">
    <property type="entry name" value="4HBT"/>
    <property type="match status" value="1"/>
</dbReference>
<dbReference type="InterPro" id="IPR029069">
    <property type="entry name" value="HotDog_dom_sf"/>
</dbReference>
<dbReference type="Gene3D" id="3.10.129.10">
    <property type="entry name" value="Hotdog Thioesterase"/>
    <property type="match status" value="1"/>
</dbReference>
<protein>
    <submittedName>
        <fullName evidence="1">Thioesterase family protein</fullName>
    </submittedName>
</protein>
<dbReference type="EMBL" id="CP104694">
    <property type="protein sequence ID" value="UXI68229.1"/>
    <property type="molecule type" value="Genomic_DNA"/>
</dbReference>
<proteinExistence type="predicted"/>
<accession>A0ABY6BER1</accession>
<gene>
    <name evidence="1" type="ORF">N4264_00825</name>
</gene>
<keyword evidence="2" id="KW-1185">Reference proteome</keyword>
<dbReference type="Proteomes" id="UP001064632">
    <property type="component" value="Chromosome"/>
</dbReference>
<dbReference type="Pfam" id="PF13279">
    <property type="entry name" value="4HBT_2"/>
    <property type="match status" value="1"/>
</dbReference>